<dbReference type="EMBL" id="JBHMEC010000023">
    <property type="protein sequence ID" value="MFB9150967.1"/>
    <property type="molecule type" value="Genomic_DNA"/>
</dbReference>
<feature type="domain" description="TniQ" evidence="1">
    <location>
        <begin position="8"/>
        <end position="144"/>
    </location>
</feature>
<evidence type="ECO:0000313" key="2">
    <source>
        <dbReference type="EMBL" id="MFB9150967.1"/>
    </source>
</evidence>
<keyword evidence="3" id="KW-1185">Reference proteome</keyword>
<gene>
    <name evidence="2" type="ORF">ACFFU4_14525</name>
</gene>
<proteinExistence type="predicted"/>
<organism evidence="2 3">
    <name type="scientific">Roseovarius ramblicola</name>
    <dbReference type="NCBI Taxonomy" id="2022336"/>
    <lineage>
        <taxon>Bacteria</taxon>
        <taxon>Pseudomonadati</taxon>
        <taxon>Pseudomonadota</taxon>
        <taxon>Alphaproteobacteria</taxon>
        <taxon>Rhodobacterales</taxon>
        <taxon>Roseobacteraceae</taxon>
        <taxon>Roseovarius</taxon>
    </lineage>
</organism>
<comment type="caution">
    <text evidence="2">The sequence shown here is derived from an EMBL/GenBank/DDBJ whole genome shotgun (WGS) entry which is preliminary data.</text>
</comment>
<sequence length="621" mass="68260">MTGLPIRNPDPAPRETLYSYLARLAATWQTTAPELAYDMGAPFKTLLQQDQGALGAFADWAGLDADAMVELMSWTGVRVGNVRMQFRGELYISRALRNPVIRGCPVCLREDGAAALGPAASTMVMRGHWQMREVNLCVKHGHPLVPLWEARDPKARYDIGARLQEIEADIVSGAFDEPARTPSTYDLWLDKRLQNGSDDTWLKGSPVFAITTLCRFLGEVLQSENAAHDPPALGDIHAAGFNAIAHGEEAIRAALDKIARRATGPFDEPGKVFGKLFDRLNREYAEEDGFDFFRDLLRKCILDHWPVAAGEEILGEVVQSRRLHSLRTAARETGIGVKVLDQFLVEAGAIGPDDDRVPNRKLFDAQKHADLLAEIPSLVGPIAMRKAMGATRQELIALTDAGVLVPRTRIETVKKPWRVSDGLGLVAELSTGAASVDGNDATWETLLHACKRRKTGIAHLIDAIRENRLSVGRRRDVLGFHGIVVPKSEVDLIIPPEARVRAESDADLSDTVPAAEFGRSVGLRDGRVFQSLIEAGHVPAKKVMNPRTGRPQYRMTADDIAAFHERFVTLTTLATESGLHRNTLKSKFASHAVVPFSQGGQDFGPVYRRADIPVLTRSRDI</sequence>
<dbReference type="Pfam" id="PF06527">
    <property type="entry name" value="TniQ"/>
    <property type="match status" value="1"/>
</dbReference>
<dbReference type="RefSeq" id="WP_377070531.1">
    <property type="nucleotide sequence ID" value="NZ_JBHMEC010000023.1"/>
</dbReference>
<evidence type="ECO:0000259" key="1">
    <source>
        <dbReference type="Pfam" id="PF06527"/>
    </source>
</evidence>
<accession>A0ABV5I2Y6</accession>
<protein>
    <submittedName>
        <fullName evidence="2">TniQ family protein</fullName>
    </submittedName>
</protein>
<dbReference type="InterPro" id="IPR009492">
    <property type="entry name" value="TniQ"/>
</dbReference>
<reference evidence="2 3" key="1">
    <citation type="submission" date="2024-09" db="EMBL/GenBank/DDBJ databases">
        <authorList>
            <person name="Sun Q."/>
            <person name="Mori K."/>
        </authorList>
    </citation>
    <scope>NUCLEOTIDE SEQUENCE [LARGE SCALE GENOMIC DNA]</scope>
    <source>
        <strain evidence="2 3">CECT 9424</strain>
    </source>
</reference>
<dbReference type="Proteomes" id="UP001589670">
    <property type="component" value="Unassembled WGS sequence"/>
</dbReference>
<name>A0ABV5I2Y6_9RHOB</name>
<evidence type="ECO:0000313" key="3">
    <source>
        <dbReference type="Proteomes" id="UP001589670"/>
    </source>
</evidence>